<dbReference type="GO" id="GO:0005783">
    <property type="term" value="C:endoplasmic reticulum"/>
    <property type="evidence" value="ECO:0007669"/>
    <property type="project" value="UniProtKB-SubCell"/>
</dbReference>
<dbReference type="InterPro" id="IPR024096">
    <property type="entry name" value="NO_sig/Golgi_transp_ligand-bd"/>
</dbReference>
<keyword evidence="6" id="KW-0333">Golgi apparatus</keyword>
<dbReference type="GO" id="GO:1990072">
    <property type="term" value="C:TRAPPIII protein complex"/>
    <property type="evidence" value="ECO:0007669"/>
    <property type="project" value="TreeGrafter"/>
</dbReference>
<evidence type="ECO:0000256" key="2">
    <source>
        <dbReference type="ARBA" id="ARBA00004555"/>
    </source>
</evidence>
<reference evidence="7 8" key="1">
    <citation type="journal article" date="2019" name="Mol. Ecol. Resour.">
        <title>Improving Illumina assemblies with Hi-C and long reads: an example with the North African dromedary.</title>
        <authorList>
            <person name="Elbers J.P."/>
            <person name="Rogers M.F."/>
            <person name="Perelman P.L."/>
            <person name="Proskuryakova A.A."/>
            <person name="Serdyukova N.A."/>
            <person name="Johnson W.E."/>
            <person name="Horin P."/>
            <person name="Corander J."/>
            <person name="Murphy D."/>
            <person name="Burger P.A."/>
        </authorList>
    </citation>
    <scope>NUCLEOTIDE SEQUENCE [LARGE SCALE GENOMIC DNA]</scope>
    <source>
        <strain evidence="7">Drom800</strain>
        <tissue evidence="7">Blood</tissue>
    </source>
</reference>
<evidence type="ECO:0000256" key="3">
    <source>
        <dbReference type="ARBA" id="ARBA00022448"/>
    </source>
</evidence>
<evidence type="ECO:0000256" key="6">
    <source>
        <dbReference type="ARBA" id="ARBA00023034"/>
    </source>
</evidence>
<name>A0A5N4CLL3_CAMDR</name>
<keyword evidence="3" id="KW-0813">Transport</keyword>
<accession>A0A5N4CLL3</accession>
<dbReference type="AlphaFoldDB" id="A0A5N4CLL3"/>
<dbReference type="GO" id="GO:0006888">
    <property type="term" value="P:endoplasmic reticulum to Golgi vesicle-mediated transport"/>
    <property type="evidence" value="ECO:0007669"/>
    <property type="project" value="TreeGrafter"/>
</dbReference>
<dbReference type="Gene3D" id="3.30.1380.20">
    <property type="entry name" value="Trafficking protein particle complex subunit 3"/>
    <property type="match status" value="1"/>
</dbReference>
<comment type="subcellular location">
    <subcellularLocation>
        <location evidence="1">Endoplasmic reticulum</location>
    </subcellularLocation>
    <subcellularLocation>
        <location evidence="2">Golgi apparatus</location>
    </subcellularLocation>
</comment>
<dbReference type="SUPFAM" id="SSF111126">
    <property type="entry name" value="Ligand-binding domain in the NO signalling and Golgi transport"/>
    <property type="match status" value="1"/>
</dbReference>
<keyword evidence="4" id="KW-0256">Endoplasmic reticulum</keyword>
<keyword evidence="8" id="KW-1185">Reference proteome</keyword>
<dbReference type="Proteomes" id="UP000299084">
    <property type="component" value="Unassembled WGS sequence"/>
</dbReference>
<evidence type="ECO:0000313" key="7">
    <source>
        <dbReference type="EMBL" id="KAB1259762.1"/>
    </source>
</evidence>
<sequence>MLVGVSEDVQASLYLPRASIRAQSHDSEMSQELLNLKGELQNGVPGVAEGGLEHPQSEHQDAVQGINTLKNKVQETEPETLKRAARHGAASAQIGPAVALARPRTRGACWKALFGKEADKLEQANDDARTFYIIEREPLSSHLYSVTAHWHKGTTLMIKFEEGLSSPETGPWRAADPGGYKGC</sequence>
<dbReference type="PANTHER" id="PTHR20902">
    <property type="entry name" value="41-2 PROTEIN ANTIGEN-RELATED"/>
    <property type="match status" value="1"/>
</dbReference>
<keyword evidence="5" id="KW-0931">ER-Golgi transport</keyword>
<dbReference type="EMBL" id="JWIN03000022">
    <property type="protein sequence ID" value="KAB1259762.1"/>
    <property type="molecule type" value="Genomic_DNA"/>
</dbReference>
<protein>
    <submittedName>
        <fullName evidence="7">Trafficking protein particle complex subunit 5</fullName>
    </submittedName>
</protein>
<dbReference type="GO" id="GO:1990071">
    <property type="term" value="C:TRAPPII protein complex"/>
    <property type="evidence" value="ECO:0007669"/>
    <property type="project" value="TreeGrafter"/>
</dbReference>
<evidence type="ECO:0000256" key="5">
    <source>
        <dbReference type="ARBA" id="ARBA00022892"/>
    </source>
</evidence>
<gene>
    <name evidence="7" type="ORF">Cadr_000025288</name>
</gene>
<dbReference type="PANTHER" id="PTHR20902:SF0">
    <property type="entry name" value="TRAFFICKING PROTEIN PARTICLE COMPLEX SUBUNIT 5"/>
    <property type="match status" value="1"/>
</dbReference>
<organism evidence="7 8">
    <name type="scientific">Camelus dromedarius</name>
    <name type="common">Dromedary</name>
    <name type="synonym">Arabian camel</name>
    <dbReference type="NCBI Taxonomy" id="9838"/>
    <lineage>
        <taxon>Eukaryota</taxon>
        <taxon>Metazoa</taxon>
        <taxon>Chordata</taxon>
        <taxon>Craniata</taxon>
        <taxon>Vertebrata</taxon>
        <taxon>Euteleostomi</taxon>
        <taxon>Mammalia</taxon>
        <taxon>Eutheria</taxon>
        <taxon>Laurasiatheria</taxon>
        <taxon>Artiodactyla</taxon>
        <taxon>Tylopoda</taxon>
        <taxon>Camelidae</taxon>
        <taxon>Camelus</taxon>
    </lineage>
</organism>
<dbReference type="GO" id="GO:1990070">
    <property type="term" value="C:TRAPPI protein complex"/>
    <property type="evidence" value="ECO:0007669"/>
    <property type="project" value="TreeGrafter"/>
</dbReference>
<evidence type="ECO:0000313" key="8">
    <source>
        <dbReference type="Proteomes" id="UP000299084"/>
    </source>
</evidence>
<comment type="caution">
    <text evidence="7">The sequence shown here is derived from an EMBL/GenBank/DDBJ whole genome shotgun (WGS) entry which is preliminary data.</text>
</comment>
<dbReference type="InterPro" id="IPR016696">
    <property type="entry name" value="TRAPP-I_su5"/>
</dbReference>
<proteinExistence type="predicted"/>
<evidence type="ECO:0000256" key="4">
    <source>
        <dbReference type="ARBA" id="ARBA00022824"/>
    </source>
</evidence>
<evidence type="ECO:0000256" key="1">
    <source>
        <dbReference type="ARBA" id="ARBA00004240"/>
    </source>
</evidence>